<evidence type="ECO:0000313" key="1">
    <source>
        <dbReference type="EMBL" id="GAG81251.1"/>
    </source>
</evidence>
<name>X1CA67_9ZZZZ</name>
<comment type="caution">
    <text evidence="1">The sequence shown here is derived from an EMBL/GenBank/DDBJ whole genome shotgun (WGS) entry which is preliminary data.</text>
</comment>
<sequence length="70" mass="8155">MDKSSIPHFIIETRDELEQIANYMKEQLLIQEYPECYGLSLSVKIDPDYLISQGIIPIDDAGYLEDYRDV</sequence>
<accession>X1CA67</accession>
<dbReference type="EMBL" id="BART01017729">
    <property type="protein sequence ID" value="GAG81251.1"/>
    <property type="molecule type" value="Genomic_DNA"/>
</dbReference>
<organism evidence="1">
    <name type="scientific">marine sediment metagenome</name>
    <dbReference type="NCBI Taxonomy" id="412755"/>
    <lineage>
        <taxon>unclassified sequences</taxon>
        <taxon>metagenomes</taxon>
        <taxon>ecological metagenomes</taxon>
    </lineage>
</organism>
<protein>
    <submittedName>
        <fullName evidence="1">Uncharacterized protein</fullName>
    </submittedName>
</protein>
<feature type="non-terminal residue" evidence="1">
    <location>
        <position position="70"/>
    </location>
</feature>
<gene>
    <name evidence="1" type="ORF">S01H4_33650</name>
</gene>
<reference evidence="1" key="1">
    <citation type="journal article" date="2014" name="Front. Microbiol.">
        <title>High frequency of phylogenetically diverse reductive dehalogenase-homologous genes in deep subseafloor sedimentary metagenomes.</title>
        <authorList>
            <person name="Kawai M."/>
            <person name="Futagami T."/>
            <person name="Toyoda A."/>
            <person name="Takaki Y."/>
            <person name="Nishi S."/>
            <person name="Hori S."/>
            <person name="Arai W."/>
            <person name="Tsubouchi T."/>
            <person name="Morono Y."/>
            <person name="Uchiyama I."/>
            <person name="Ito T."/>
            <person name="Fujiyama A."/>
            <person name="Inagaki F."/>
            <person name="Takami H."/>
        </authorList>
    </citation>
    <scope>NUCLEOTIDE SEQUENCE</scope>
    <source>
        <strain evidence="1">Expedition CK06-06</strain>
    </source>
</reference>
<dbReference type="AlphaFoldDB" id="X1CA67"/>
<proteinExistence type="predicted"/>